<keyword evidence="3" id="KW-1185">Reference proteome</keyword>
<dbReference type="OrthoDB" id="3403180at2"/>
<gene>
    <name evidence="2" type="ORF">AQJ66_21545</name>
</gene>
<keyword evidence="1" id="KW-0732">Signal</keyword>
<dbReference type="RefSeq" id="WP_061924766.1">
    <property type="nucleotide sequence ID" value="NZ_JBEYBH010000002.1"/>
</dbReference>
<dbReference type="EMBL" id="LMWX01000036">
    <property type="protein sequence ID" value="KUN82656.1"/>
    <property type="molecule type" value="Genomic_DNA"/>
</dbReference>
<feature type="signal peptide" evidence="1">
    <location>
        <begin position="1"/>
        <end position="29"/>
    </location>
</feature>
<reference evidence="2 3" key="1">
    <citation type="submission" date="2015-10" db="EMBL/GenBank/DDBJ databases">
        <title>Draft genome sequence of Streptomyces bungoensis DSM 41781, type strain for the species Streptomyces bungoensis.</title>
        <authorList>
            <person name="Ruckert C."/>
            <person name="Winkler A."/>
            <person name="Kalinowski J."/>
            <person name="Kampfer P."/>
            <person name="Glaeser S."/>
        </authorList>
    </citation>
    <scope>NUCLEOTIDE SEQUENCE [LARGE SCALE GENOMIC DNA]</scope>
    <source>
        <strain evidence="2 3">DSM 41781</strain>
    </source>
</reference>
<proteinExistence type="predicted"/>
<dbReference type="STRING" id="285568.AQJ66_21545"/>
<evidence type="ECO:0000313" key="3">
    <source>
        <dbReference type="Proteomes" id="UP000053024"/>
    </source>
</evidence>
<name>A0A101SYT8_9ACTN</name>
<sequence length="243" mass="23258">MRAPLTLTSLGAAAGLALSVALIPTQAHAATVVPCNNIPALRAAITRANTAPGGGDIILIPGCTYTLTTVDPTSPQNGLPDIVGNVRIAGFNTTITRAANAAQFRIFAVAPTGTLHLTTINVSGGITSGPGGGILNAGTLSVVGGAIRNNTAGTGGGISTGPGVATLTGTTISGNKAPNGVGGGIVTAGGKTTIIASSITGNSAPDGGGIFKGAGTISLIGTSVKGNTLNNCRPLGSVPGCSN</sequence>
<protein>
    <recommendedName>
        <fullName evidence="4">Right handed beta helix domain-containing protein</fullName>
    </recommendedName>
</protein>
<feature type="chain" id="PRO_5007106704" description="Right handed beta helix domain-containing protein" evidence="1">
    <location>
        <begin position="30"/>
        <end position="243"/>
    </location>
</feature>
<accession>A0A101SYT8</accession>
<dbReference type="Proteomes" id="UP000053024">
    <property type="component" value="Unassembled WGS sequence"/>
</dbReference>
<comment type="caution">
    <text evidence="2">The sequence shown here is derived from an EMBL/GenBank/DDBJ whole genome shotgun (WGS) entry which is preliminary data.</text>
</comment>
<dbReference type="AlphaFoldDB" id="A0A101SYT8"/>
<dbReference type="InterPro" id="IPR011050">
    <property type="entry name" value="Pectin_lyase_fold/virulence"/>
</dbReference>
<evidence type="ECO:0008006" key="4">
    <source>
        <dbReference type="Google" id="ProtNLM"/>
    </source>
</evidence>
<organism evidence="2 3">
    <name type="scientific">Streptomyces bungoensis</name>
    <dbReference type="NCBI Taxonomy" id="285568"/>
    <lineage>
        <taxon>Bacteria</taxon>
        <taxon>Bacillati</taxon>
        <taxon>Actinomycetota</taxon>
        <taxon>Actinomycetes</taxon>
        <taxon>Kitasatosporales</taxon>
        <taxon>Streptomycetaceae</taxon>
        <taxon>Streptomyces</taxon>
    </lineage>
</organism>
<dbReference type="SUPFAM" id="SSF51126">
    <property type="entry name" value="Pectin lyase-like"/>
    <property type="match status" value="1"/>
</dbReference>
<evidence type="ECO:0000313" key="2">
    <source>
        <dbReference type="EMBL" id="KUN82656.1"/>
    </source>
</evidence>
<evidence type="ECO:0000256" key="1">
    <source>
        <dbReference type="SAM" id="SignalP"/>
    </source>
</evidence>